<dbReference type="SUPFAM" id="SSF53335">
    <property type="entry name" value="S-adenosyl-L-methionine-dependent methyltransferases"/>
    <property type="match status" value="1"/>
</dbReference>
<evidence type="ECO:0000313" key="5">
    <source>
        <dbReference type="Proteomes" id="UP000008947"/>
    </source>
</evidence>
<organism evidence="4 5">
    <name type="scientific">Candidatus Bartonella washoeensis Sb944nv</name>
    <dbReference type="NCBI Taxonomy" id="1094563"/>
    <lineage>
        <taxon>Bacteria</taxon>
        <taxon>Pseudomonadati</taxon>
        <taxon>Pseudomonadota</taxon>
        <taxon>Alphaproteobacteria</taxon>
        <taxon>Hyphomicrobiales</taxon>
        <taxon>Bartonellaceae</taxon>
        <taxon>Bartonella</taxon>
    </lineage>
</organism>
<evidence type="ECO:0008006" key="6">
    <source>
        <dbReference type="Google" id="ProtNLM"/>
    </source>
</evidence>
<dbReference type="GO" id="GO:0009307">
    <property type="term" value="P:DNA restriction-modification system"/>
    <property type="evidence" value="ECO:0007669"/>
    <property type="project" value="InterPro"/>
</dbReference>
<protein>
    <recommendedName>
        <fullName evidence="6">DNA adenine methylase</fullName>
    </recommendedName>
</protein>
<evidence type="ECO:0000256" key="2">
    <source>
        <dbReference type="ARBA" id="ARBA00022679"/>
    </source>
</evidence>
<evidence type="ECO:0000313" key="4">
    <source>
        <dbReference type="EMBL" id="EJF81441.1"/>
    </source>
</evidence>
<dbReference type="PRINTS" id="PR00505">
    <property type="entry name" value="D12N6MTFRASE"/>
</dbReference>
<gene>
    <name evidence="4" type="ORF">MCQ_00139</name>
</gene>
<dbReference type="GO" id="GO:0032259">
    <property type="term" value="P:methylation"/>
    <property type="evidence" value="ECO:0007669"/>
    <property type="project" value="UniProtKB-KW"/>
</dbReference>
<dbReference type="InterPro" id="IPR012327">
    <property type="entry name" value="MeTrfase_D12"/>
</dbReference>
<keyword evidence="3" id="KW-0949">S-adenosyl-L-methionine</keyword>
<comment type="caution">
    <text evidence="4">The sequence shown here is derived from an EMBL/GenBank/DDBJ whole genome shotgun (WGS) entry which is preliminary data.</text>
</comment>
<evidence type="ECO:0000256" key="1">
    <source>
        <dbReference type="ARBA" id="ARBA00022603"/>
    </source>
</evidence>
<dbReference type="Proteomes" id="UP000008947">
    <property type="component" value="Unassembled WGS sequence"/>
</dbReference>
<dbReference type="Pfam" id="PF02086">
    <property type="entry name" value="MethyltransfD12"/>
    <property type="match status" value="1"/>
</dbReference>
<dbReference type="eggNOG" id="COG0338">
    <property type="taxonomic scope" value="Bacteria"/>
</dbReference>
<name>J0Q888_9HYPH</name>
<evidence type="ECO:0000256" key="3">
    <source>
        <dbReference type="ARBA" id="ARBA00022691"/>
    </source>
</evidence>
<proteinExistence type="predicted"/>
<dbReference type="InterPro" id="IPR029063">
    <property type="entry name" value="SAM-dependent_MTases_sf"/>
</dbReference>
<keyword evidence="1" id="KW-0489">Methyltransferase</keyword>
<keyword evidence="2" id="KW-0808">Transferase</keyword>
<dbReference type="AlphaFoldDB" id="J0Q888"/>
<sequence length="102" mass="11786">MDTLCKETLKSIDPIEPAAAYIGGKIRLAKTIIKIIEAIPHRTYAEPFVGMGGIFFRRKLIPLYEVINDRSGDVVNFFRVLQRHYHPFMDLLEFQISSREAF</sequence>
<dbReference type="PATRIC" id="fig|1094563.3.peg.151"/>
<keyword evidence="5" id="KW-1185">Reference proteome</keyword>
<dbReference type="HOGENOM" id="CLU_160009_1_0_5"/>
<dbReference type="GO" id="GO:0009007">
    <property type="term" value="F:site-specific DNA-methyltransferase (adenine-specific) activity"/>
    <property type="evidence" value="ECO:0007669"/>
    <property type="project" value="UniProtKB-EC"/>
</dbReference>
<dbReference type="EMBL" id="AILU01000003">
    <property type="protein sequence ID" value="EJF81441.1"/>
    <property type="molecule type" value="Genomic_DNA"/>
</dbReference>
<reference evidence="4 5" key="1">
    <citation type="submission" date="2012-03" db="EMBL/GenBank/DDBJ databases">
        <title>The Genome Sequence of Bartonella washoensis Sb944nv.</title>
        <authorList>
            <consortium name="The Broad Institute Genome Sequencing Platform"/>
            <consortium name="The Broad Institute Genome Sequencing Center for Infectious Disease"/>
            <person name="Feldgarden M."/>
            <person name="Kirby J."/>
            <person name="Kosoy M."/>
            <person name="Birtles R."/>
            <person name="Probert W.S."/>
            <person name="Chiaraviglio L."/>
            <person name="Young S.K."/>
            <person name="Zeng Q."/>
            <person name="Gargeya S."/>
            <person name="Fitzgerald M."/>
            <person name="Haas B."/>
            <person name="Abouelleil A."/>
            <person name="Alvarado L."/>
            <person name="Arachchi H.M."/>
            <person name="Berlin A."/>
            <person name="Chapman S.B."/>
            <person name="Gearin G."/>
            <person name="Goldberg J."/>
            <person name="Griggs A."/>
            <person name="Gujja S."/>
            <person name="Hansen M."/>
            <person name="Heiman D."/>
            <person name="Howarth C."/>
            <person name="Larimer J."/>
            <person name="Lui A."/>
            <person name="MacDonald P.J.P."/>
            <person name="McCowen C."/>
            <person name="Montmayeur A."/>
            <person name="Murphy C."/>
            <person name="Neiman D."/>
            <person name="Pearson M."/>
            <person name="Priest M."/>
            <person name="Roberts A."/>
            <person name="Saif S."/>
            <person name="Shea T."/>
            <person name="Sisk P."/>
            <person name="Stolte C."/>
            <person name="Sykes S."/>
            <person name="Wortman J."/>
            <person name="Nusbaum C."/>
            <person name="Birren B."/>
        </authorList>
    </citation>
    <scope>NUCLEOTIDE SEQUENCE [LARGE SCALE GENOMIC DNA]</scope>
    <source>
        <strain evidence="4 5">Sb944nv</strain>
    </source>
</reference>
<dbReference type="Gene3D" id="3.40.50.150">
    <property type="entry name" value="Vaccinia Virus protein VP39"/>
    <property type="match status" value="1"/>
</dbReference>
<accession>J0Q888</accession>